<protein>
    <submittedName>
        <fullName evidence="2">Uncharacterized protein</fullName>
    </submittedName>
</protein>
<dbReference type="Proteomes" id="UP000037510">
    <property type="component" value="Unassembled WGS sequence"/>
</dbReference>
<organism evidence="2 3">
    <name type="scientific">Operophtera brumata</name>
    <name type="common">Winter moth</name>
    <name type="synonym">Phalaena brumata</name>
    <dbReference type="NCBI Taxonomy" id="104452"/>
    <lineage>
        <taxon>Eukaryota</taxon>
        <taxon>Metazoa</taxon>
        <taxon>Ecdysozoa</taxon>
        <taxon>Arthropoda</taxon>
        <taxon>Hexapoda</taxon>
        <taxon>Insecta</taxon>
        <taxon>Pterygota</taxon>
        <taxon>Neoptera</taxon>
        <taxon>Endopterygota</taxon>
        <taxon>Lepidoptera</taxon>
        <taxon>Glossata</taxon>
        <taxon>Ditrysia</taxon>
        <taxon>Geometroidea</taxon>
        <taxon>Geometridae</taxon>
        <taxon>Larentiinae</taxon>
        <taxon>Operophtera</taxon>
    </lineage>
</organism>
<feature type="region of interest" description="Disordered" evidence="1">
    <location>
        <begin position="1"/>
        <end position="36"/>
    </location>
</feature>
<evidence type="ECO:0000313" key="2">
    <source>
        <dbReference type="EMBL" id="KOB65750.1"/>
    </source>
</evidence>
<accession>A0A0L7KRN2</accession>
<comment type="caution">
    <text evidence="2">The sequence shown here is derived from an EMBL/GenBank/DDBJ whole genome shotgun (WGS) entry which is preliminary data.</text>
</comment>
<dbReference type="AlphaFoldDB" id="A0A0L7KRN2"/>
<sequence length="128" mass="14795">MKLHVTTVHLKQPTPYKSKNRKLKEARSQGKWKVNPNPRKKIPAIIDSVEVLKNGLESYVLGPLKADLENLKADIDMLARGEFEEELTAVESIEVKDDAFEEDNEYEMKDDVYEVIEEVLYDDEDTEI</sequence>
<gene>
    <name evidence="2" type="ORF">OBRU01_22292</name>
</gene>
<keyword evidence="3" id="KW-1185">Reference proteome</keyword>
<evidence type="ECO:0000313" key="3">
    <source>
        <dbReference type="Proteomes" id="UP000037510"/>
    </source>
</evidence>
<proteinExistence type="predicted"/>
<name>A0A0L7KRN2_OPEBR</name>
<evidence type="ECO:0000256" key="1">
    <source>
        <dbReference type="SAM" id="MobiDB-lite"/>
    </source>
</evidence>
<dbReference type="EMBL" id="JTDY01006722">
    <property type="protein sequence ID" value="KOB65750.1"/>
    <property type="molecule type" value="Genomic_DNA"/>
</dbReference>
<reference evidence="2 3" key="1">
    <citation type="journal article" date="2015" name="Genome Biol. Evol.">
        <title>The genome of winter moth (Operophtera brumata) provides a genomic perspective on sexual dimorphism and phenology.</title>
        <authorList>
            <person name="Derks M.F."/>
            <person name="Smit S."/>
            <person name="Salis L."/>
            <person name="Schijlen E."/>
            <person name="Bossers A."/>
            <person name="Mateman C."/>
            <person name="Pijl A.S."/>
            <person name="de Ridder D."/>
            <person name="Groenen M.A."/>
            <person name="Visser M.E."/>
            <person name="Megens H.J."/>
        </authorList>
    </citation>
    <scope>NUCLEOTIDE SEQUENCE [LARGE SCALE GENOMIC DNA]</scope>
    <source>
        <strain evidence="2">WM2013NL</strain>
        <tissue evidence="2">Head and thorax</tissue>
    </source>
</reference>